<dbReference type="AlphaFoldDB" id="A0AAV2Z377"/>
<organism evidence="1 2">
    <name type="scientific">Lagenidium giganteum</name>
    <dbReference type="NCBI Taxonomy" id="4803"/>
    <lineage>
        <taxon>Eukaryota</taxon>
        <taxon>Sar</taxon>
        <taxon>Stramenopiles</taxon>
        <taxon>Oomycota</taxon>
        <taxon>Peronosporomycetes</taxon>
        <taxon>Pythiales</taxon>
        <taxon>Pythiaceae</taxon>
    </lineage>
</organism>
<reference evidence="1" key="1">
    <citation type="submission" date="2022-11" db="EMBL/GenBank/DDBJ databases">
        <authorList>
            <person name="Morgan W.R."/>
            <person name="Tartar A."/>
        </authorList>
    </citation>
    <scope>NUCLEOTIDE SEQUENCE</scope>
    <source>
        <strain evidence="1">ARSEF 373</strain>
    </source>
</reference>
<comment type="caution">
    <text evidence="1">The sequence shown here is derived from an EMBL/GenBank/DDBJ whole genome shotgun (WGS) entry which is preliminary data.</text>
</comment>
<evidence type="ECO:0000313" key="1">
    <source>
        <dbReference type="EMBL" id="DBA00212.1"/>
    </source>
</evidence>
<dbReference type="Proteomes" id="UP001146120">
    <property type="component" value="Unassembled WGS sequence"/>
</dbReference>
<evidence type="ECO:0000313" key="2">
    <source>
        <dbReference type="Proteomes" id="UP001146120"/>
    </source>
</evidence>
<gene>
    <name evidence="1" type="ORF">N0F65_007837</name>
</gene>
<reference evidence="1" key="2">
    <citation type="journal article" date="2023" name="Microbiol Resour">
        <title>Decontamination and Annotation of the Draft Genome Sequence of the Oomycete Lagenidium giganteum ARSEF 373.</title>
        <authorList>
            <person name="Morgan W.R."/>
            <person name="Tartar A."/>
        </authorList>
    </citation>
    <scope>NUCLEOTIDE SEQUENCE</scope>
    <source>
        <strain evidence="1">ARSEF 373</strain>
    </source>
</reference>
<sequence length="112" mass="11727">MSVEGNDHVFCITGTGWSGNNAAGVCHDADVTYLPYGSQCAQVRTGVYGCRAWADAARTKLAPNPDSRNCAAGSVPVSVVGDKVYGVKEPVCVGRTSVGRTTHSSRTRCSFV</sequence>
<protein>
    <submittedName>
        <fullName evidence="1">Uncharacterized protein</fullName>
    </submittedName>
</protein>
<proteinExistence type="predicted"/>
<keyword evidence="2" id="KW-1185">Reference proteome</keyword>
<dbReference type="EMBL" id="DAKRPA010000068">
    <property type="protein sequence ID" value="DBA00212.1"/>
    <property type="molecule type" value="Genomic_DNA"/>
</dbReference>
<name>A0AAV2Z377_9STRA</name>
<accession>A0AAV2Z377</accession>